<dbReference type="SUPFAM" id="SSF49785">
    <property type="entry name" value="Galactose-binding domain-like"/>
    <property type="match status" value="1"/>
</dbReference>
<dbReference type="AlphaFoldDB" id="A0A2P1PM82"/>
<feature type="chain" id="PRO_5015152216" description="P/Homo B domain-containing protein" evidence="4">
    <location>
        <begin position="29"/>
        <end position="216"/>
    </location>
</feature>
<evidence type="ECO:0000256" key="2">
    <source>
        <dbReference type="ARBA" id="ARBA00022801"/>
    </source>
</evidence>
<dbReference type="InterPro" id="IPR008979">
    <property type="entry name" value="Galactose-bd-like_sf"/>
</dbReference>
<dbReference type="OrthoDB" id="5289240at2"/>
<feature type="domain" description="P/Homo B" evidence="5">
    <location>
        <begin position="26"/>
        <end position="187"/>
    </location>
</feature>
<dbReference type="PROSITE" id="PS51829">
    <property type="entry name" value="P_HOMO_B"/>
    <property type="match status" value="1"/>
</dbReference>
<dbReference type="InterPro" id="IPR002884">
    <property type="entry name" value="P_dom"/>
</dbReference>
<reference evidence="6 7" key="1">
    <citation type="submission" date="2018-03" db="EMBL/GenBank/DDBJ databases">
        <title>Ahniella affigens gen. nov., sp. nov., a gammaproteobacterium isolated from sandy soil near a stream.</title>
        <authorList>
            <person name="Ko Y."/>
            <person name="Kim J.-H."/>
        </authorList>
    </citation>
    <scope>NUCLEOTIDE SEQUENCE [LARGE SCALE GENOMIC DNA]</scope>
    <source>
        <strain evidence="6 7">D13</strain>
    </source>
</reference>
<keyword evidence="2" id="KW-0378">Hydrolase</keyword>
<evidence type="ECO:0000256" key="4">
    <source>
        <dbReference type="SAM" id="SignalP"/>
    </source>
</evidence>
<dbReference type="KEGG" id="xba:C7S18_01465"/>
<evidence type="ECO:0000313" key="6">
    <source>
        <dbReference type="EMBL" id="AVP95946.1"/>
    </source>
</evidence>
<dbReference type="Gene3D" id="2.60.120.260">
    <property type="entry name" value="Galactose-binding domain-like"/>
    <property type="match status" value="1"/>
</dbReference>
<dbReference type="EMBL" id="CP027860">
    <property type="protein sequence ID" value="AVP95946.1"/>
    <property type="molecule type" value="Genomic_DNA"/>
</dbReference>
<dbReference type="Proteomes" id="UP000241074">
    <property type="component" value="Chromosome"/>
</dbReference>
<dbReference type="GO" id="GO:0004252">
    <property type="term" value="F:serine-type endopeptidase activity"/>
    <property type="evidence" value="ECO:0007669"/>
    <property type="project" value="InterPro"/>
</dbReference>
<reference evidence="6 7" key="2">
    <citation type="submission" date="2018-03" db="EMBL/GenBank/DDBJ databases">
        <authorList>
            <person name="Keele B.F."/>
        </authorList>
    </citation>
    <scope>NUCLEOTIDE SEQUENCE [LARGE SCALE GENOMIC DNA]</scope>
    <source>
        <strain evidence="6 7">D13</strain>
    </source>
</reference>
<evidence type="ECO:0000256" key="1">
    <source>
        <dbReference type="ARBA" id="ARBA00022670"/>
    </source>
</evidence>
<keyword evidence="7" id="KW-1185">Reference proteome</keyword>
<keyword evidence="3" id="KW-0472">Membrane</keyword>
<accession>A0A2P1PM82</accession>
<gene>
    <name evidence="6" type="ORF">C7S18_01465</name>
</gene>
<evidence type="ECO:0000259" key="5">
    <source>
        <dbReference type="PROSITE" id="PS51829"/>
    </source>
</evidence>
<feature type="signal peptide" evidence="4">
    <location>
        <begin position="1"/>
        <end position="28"/>
    </location>
</feature>
<protein>
    <recommendedName>
        <fullName evidence="5">P/Homo B domain-containing protein</fullName>
    </recommendedName>
</protein>
<name>A0A2P1PM82_9GAMM</name>
<proteinExistence type="predicted"/>
<organism evidence="6 7">
    <name type="scientific">Ahniella affigens</name>
    <dbReference type="NCBI Taxonomy" id="2021234"/>
    <lineage>
        <taxon>Bacteria</taxon>
        <taxon>Pseudomonadati</taxon>
        <taxon>Pseudomonadota</taxon>
        <taxon>Gammaproteobacteria</taxon>
        <taxon>Lysobacterales</taxon>
        <taxon>Rhodanobacteraceae</taxon>
        <taxon>Ahniella</taxon>
    </lineage>
</organism>
<keyword evidence="3" id="KW-1133">Transmembrane helix</keyword>
<dbReference type="GO" id="GO:0006508">
    <property type="term" value="P:proteolysis"/>
    <property type="evidence" value="ECO:0007669"/>
    <property type="project" value="UniProtKB-KW"/>
</dbReference>
<dbReference type="RefSeq" id="WP_106889875.1">
    <property type="nucleotide sequence ID" value="NZ_CP027860.1"/>
</dbReference>
<keyword evidence="4" id="KW-0732">Signal</keyword>
<evidence type="ECO:0000256" key="3">
    <source>
        <dbReference type="SAM" id="Phobius"/>
    </source>
</evidence>
<keyword evidence="1" id="KW-0645">Protease</keyword>
<keyword evidence="3" id="KW-0812">Transmembrane</keyword>
<feature type="transmembrane region" description="Helical" evidence="3">
    <location>
        <begin position="194"/>
        <end position="214"/>
    </location>
</feature>
<sequence>MNRHSSHSLFPAALIGLALLFTTATSSAQETSCVASGGTNCTFQIPDGPQLGLTSTINVPAASCARGINHVEINVDATHSWIGDLQLVVTGPNAATATLLSGLLGASPPATCSGDDVLVAFSDGAPLPVCNGSVVPSLSGVAGPVQPIAPTAGTIAGTWSLTVTDLANGNSGLLNDWSVDVVCNPQEVPASSDFSKLMLGMLLALTAMVALFRLRR</sequence>
<evidence type="ECO:0000313" key="7">
    <source>
        <dbReference type="Proteomes" id="UP000241074"/>
    </source>
</evidence>